<comment type="caution">
    <text evidence="4">The sequence shown here is derived from an EMBL/GenBank/DDBJ whole genome shotgun (WGS) entry which is preliminary data.</text>
</comment>
<protein>
    <submittedName>
        <fullName evidence="4">Type III secretion system (T3SS) SseB-like protein</fullName>
    </submittedName>
</protein>
<evidence type="ECO:0000313" key="4">
    <source>
        <dbReference type="EMBL" id="ROR91263.1"/>
    </source>
</evidence>
<evidence type="ECO:0000259" key="2">
    <source>
        <dbReference type="Pfam" id="PF07179"/>
    </source>
</evidence>
<evidence type="ECO:0000256" key="1">
    <source>
        <dbReference type="SAM" id="MobiDB-lite"/>
    </source>
</evidence>
<evidence type="ECO:0000313" key="5">
    <source>
        <dbReference type="Proteomes" id="UP000281738"/>
    </source>
</evidence>
<name>A0A3N2CUX1_9ACTN</name>
<dbReference type="InterPro" id="IPR027945">
    <property type="entry name" value="SseB_C"/>
</dbReference>
<feature type="domain" description="SseB protein C-terminal" evidence="3">
    <location>
        <begin position="159"/>
        <end position="239"/>
    </location>
</feature>
<keyword evidence="5" id="KW-1185">Reference proteome</keyword>
<dbReference type="RefSeq" id="WP_123390694.1">
    <property type="nucleotide sequence ID" value="NZ_RKHO01000001.1"/>
</dbReference>
<evidence type="ECO:0000259" key="3">
    <source>
        <dbReference type="Pfam" id="PF14581"/>
    </source>
</evidence>
<dbReference type="OrthoDB" id="5622177at2"/>
<reference evidence="4 5" key="1">
    <citation type="submission" date="2018-11" db="EMBL/GenBank/DDBJ databases">
        <title>Sequencing the genomes of 1000 actinobacteria strains.</title>
        <authorList>
            <person name="Klenk H.-P."/>
        </authorList>
    </citation>
    <scope>NUCLEOTIDE SEQUENCE [LARGE SCALE GENOMIC DNA]</scope>
    <source>
        <strain evidence="4 5">DSM 12652</strain>
    </source>
</reference>
<feature type="domain" description="SseB protein N-terminal" evidence="2">
    <location>
        <begin position="23"/>
        <end position="140"/>
    </location>
</feature>
<gene>
    <name evidence="4" type="ORF">EDD33_2129</name>
</gene>
<organism evidence="4 5">
    <name type="scientific">Nocardioides aurantiacus</name>
    <dbReference type="NCBI Taxonomy" id="86796"/>
    <lineage>
        <taxon>Bacteria</taxon>
        <taxon>Bacillati</taxon>
        <taxon>Actinomycetota</taxon>
        <taxon>Actinomycetes</taxon>
        <taxon>Propionibacteriales</taxon>
        <taxon>Nocardioidaceae</taxon>
        <taxon>Nocardioides</taxon>
    </lineage>
</organism>
<dbReference type="Pfam" id="PF07179">
    <property type="entry name" value="SseB"/>
    <property type="match status" value="1"/>
</dbReference>
<accession>A0A3N2CUX1</accession>
<dbReference type="Pfam" id="PF14581">
    <property type="entry name" value="SseB_C"/>
    <property type="match status" value="1"/>
</dbReference>
<dbReference type="InterPro" id="IPR009839">
    <property type="entry name" value="SseB_N"/>
</dbReference>
<feature type="compositionally biased region" description="Pro residues" evidence="1">
    <location>
        <begin position="8"/>
        <end position="17"/>
    </location>
</feature>
<dbReference type="AlphaFoldDB" id="A0A3N2CUX1"/>
<sequence>MSALGATPGPPDGPQEPGPQNALEQLLVHAADHPEDREAGPAFVAAFMDASVGVPGTVQDGGFVPLVTELAERRRAGLAFTHPVRGAWWGRQWTQTQGEMPPGFEVRGTTGRDLMRQLVGHNLGLVLNPANRHGKEFFVAEMSDLLAGVDPGTTHRVAQQGSSVEVGEPAYVPEGLVERLRDGFTALGGVATASLGWIRYEDGMQGYLLGVTTARPREEVLPVVEACVGALEGRTLDVTVGPPGATLLTAHVPPFLTG</sequence>
<feature type="region of interest" description="Disordered" evidence="1">
    <location>
        <begin position="1"/>
        <end position="20"/>
    </location>
</feature>
<proteinExistence type="predicted"/>
<dbReference type="Proteomes" id="UP000281738">
    <property type="component" value="Unassembled WGS sequence"/>
</dbReference>
<dbReference type="EMBL" id="RKHO01000001">
    <property type="protein sequence ID" value="ROR91263.1"/>
    <property type="molecule type" value="Genomic_DNA"/>
</dbReference>